<dbReference type="GO" id="GO:0003677">
    <property type="term" value="F:DNA binding"/>
    <property type="evidence" value="ECO:0007669"/>
    <property type="project" value="UniProtKB-KW"/>
</dbReference>
<protein>
    <submittedName>
        <fullName evidence="6">Helix-turn-helix transcriptional regulator</fullName>
    </submittedName>
</protein>
<evidence type="ECO:0000259" key="5">
    <source>
        <dbReference type="PROSITE" id="PS50043"/>
    </source>
</evidence>
<dbReference type="PANTHER" id="PTHR44688:SF16">
    <property type="entry name" value="DNA-BINDING TRANSCRIPTIONAL ACTIVATOR DEVR_DOSR"/>
    <property type="match status" value="1"/>
</dbReference>
<sequence>MTLADRNIDDDLGSGPQPEDDTATTTADLTDREREILEVVVSGASNSQIAERFTISVETVKSHVKRILRKLNAANRSELIARYGGLGSAVTAPNPPPPHGSRPDPR</sequence>
<dbReference type="PANTHER" id="PTHR44688">
    <property type="entry name" value="DNA-BINDING TRANSCRIPTIONAL ACTIVATOR DEVR_DOSR"/>
    <property type="match status" value="1"/>
</dbReference>
<organism evidence="6 7">
    <name type="scientific">Gordonia desulfuricans</name>
    <dbReference type="NCBI Taxonomy" id="89051"/>
    <lineage>
        <taxon>Bacteria</taxon>
        <taxon>Bacillati</taxon>
        <taxon>Actinomycetota</taxon>
        <taxon>Actinomycetes</taxon>
        <taxon>Mycobacteriales</taxon>
        <taxon>Gordoniaceae</taxon>
        <taxon>Gordonia</taxon>
    </lineage>
</organism>
<name>A0A7K3LLL2_9ACTN</name>
<dbReference type="Gene3D" id="1.10.10.10">
    <property type="entry name" value="Winged helix-like DNA-binding domain superfamily/Winged helix DNA-binding domain"/>
    <property type="match status" value="1"/>
</dbReference>
<keyword evidence="1" id="KW-0805">Transcription regulation</keyword>
<dbReference type="PROSITE" id="PS50043">
    <property type="entry name" value="HTH_LUXR_2"/>
    <property type="match status" value="1"/>
</dbReference>
<dbReference type="InterPro" id="IPR016032">
    <property type="entry name" value="Sig_transdc_resp-reg_C-effctor"/>
</dbReference>
<feature type="domain" description="HTH luxR-type" evidence="5">
    <location>
        <begin position="22"/>
        <end position="87"/>
    </location>
</feature>
<dbReference type="SUPFAM" id="SSF46894">
    <property type="entry name" value="C-terminal effector domain of the bipartite response regulators"/>
    <property type="match status" value="1"/>
</dbReference>
<proteinExistence type="predicted"/>
<feature type="region of interest" description="Disordered" evidence="4">
    <location>
        <begin position="86"/>
        <end position="106"/>
    </location>
</feature>
<dbReference type="AlphaFoldDB" id="A0A7K3LLL2"/>
<dbReference type="CDD" id="cd06170">
    <property type="entry name" value="LuxR_C_like"/>
    <property type="match status" value="1"/>
</dbReference>
<reference evidence="6 7" key="1">
    <citation type="submission" date="2020-01" db="EMBL/GenBank/DDBJ databases">
        <title>Investigation of new actinobacteria for the biodesulphurisation of diesel fuel.</title>
        <authorList>
            <person name="Athi Narayanan S.M."/>
        </authorList>
    </citation>
    <scope>NUCLEOTIDE SEQUENCE [LARGE SCALE GENOMIC DNA]</scope>
    <source>
        <strain evidence="6 7">213E</strain>
    </source>
</reference>
<evidence type="ECO:0000256" key="1">
    <source>
        <dbReference type="ARBA" id="ARBA00023015"/>
    </source>
</evidence>
<dbReference type="InterPro" id="IPR036388">
    <property type="entry name" value="WH-like_DNA-bd_sf"/>
</dbReference>
<dbReference type="PROSITE" id="PS00622">
    <property type="entry name" value="HTH_LUXR_1"/>
    <property type="match status" value="1"/>
</dbReference>
<evidence type="ECO:0000256" key="2">
    <source>
        <dbReference type="ARBA" id="ARBA00023125"/>
    </source>
</evidence>
<accession>A0A7K3LLL2</accession>
<dbReference type="PRINTS" id="PR00038">
    <property type="entry name" value="HTHLUXR"/>
</dbReference>
<dbReference type="Proteomes" id="UP000466307">
    <property type="component" value="Unassembled WGS sequence"/>
</dbReference>
<dbReference type="Pfam" id="PF00196">
    <property type="entry name" value="GerE"/>
    <property type="match status" value="1"/>
</dbReference>
<dbReference type="EMBL" id="JAADZU010000013">
    <property type="protein sequence ID" value="NDK89145.1"/>
    <property type="molecule type" value="Genomic_DNA"/>
</dbReference>
<comment type="caution">
    <text evidence="6">The sequence shown here is derived from an EMBL/GenBank/DDBJ whole genome shotgun (WGS) entry which is preliminary data.</text>
</comment>
<dbReference type="SMART" id="SM00421">
    <property type="entry name" value="HTH_LUXR"/>
    <property type="match status" value="1"/>
</dbReference>
<feature type="compositionally biased region" description="Acidic residues" evidence="4">
    <location>
        <begin position="8"/>
        <end position="22"/>
    </location>
</feature>
<keyword evidence="3" id="KW-0804">Transcription</keyword>
<dbReference type="GO" id="GO:0006355">
    <property type="term" value="P:regulation of DNA-templated transcription"/>
    <property type="evidence" value="ECO:0007669"/>
    <property type="project" value="InterPro"/>
</dbReference>
<feature type="region of interest" description="Disordered" evidence="4">
    <location>
        <begin position="1"/>
        <end position="31"/>
    </location>
</feature>
<evidence type="ECO:0000313" key="6">
    <source>
        <dbReference type="EMBL" id="NDK89145.1"/>
    </source>
</evidence>
<dbReference type="InterPro" id="IPR000792">
    <property type="entry name" value="Tscrpt_reg_LuxR_C"/>
</dbReference>
<evidence type="ECO:0000313" key="7">
    <source>
        <dbReference type="Proteomes" id="UP000466307"/>
    </source>
</evidence>
<gene>
    <name evidence="6" type="ORF">GYA93_06045</name>
</gene>
<evidence type="ECO:0000256" key="4">
    <source>
        <dbReference type="SAM" id="MobiDB-lite"/>
    </source>
</evidence>
<keyword evidence="7" id="KW-1185">Reference proteome</keyword>
<keyword evidence="2" id="KW-0238">DNA-binding</keyword>
<evidence type="ECO:0000256" key="3">
    <source>
        <dbReference type="ARBA" id="ARBA00023163"/>
    </source>
</evidence>